<dbReference type="EMBL" id="BMOQ01000008">
    <property type="protein sequence ID" value="GGN24714.1"/>
    <property type="molecule type" value="Genomic_DNA"/>
</dbReference>
<dbReference type="Gene3D" id="3.40.50.10420">
    <property type="entry name" value="NagB/RpiA/CoA transferase-like"/>
    <property type="match status" value="1"/>
</dbReference>
<keyword evidence="3" id="KW-1185">Reference proteome</keyword>
<dbReference type="RefSeq" id="WP_188879803.1">
    <property type="nucleotide sequence ID" value="NZ_BMOQ01000008.1"/>
</dbReference>
<proteinExistence type="predicted"/>
<gene>
    <name evidence="2" type="ORF">GCM10009021_28190</name>
</gene>
<dbReference type="PANTHER" id="PTHR43682">
    <property type="entry name" value="LACTATE UTILIZATION PROTEIN C"/>
    <property type="match status" value="1"/>
</dbReference>
<dbReference type="InterPro" id="IPR003741">
    <property type="entry name" value="LUD_dom"/>
</dbReference>
<dbReference type="SUPFAM" id="SSF100950">
    <property type="entry name" value="NagB/RpiA/CoA transferase-like"/>
    <property type="match status" value="1"/>
</dbReference>
<dbReference type="Pfam" id="PF02589">
    <property type="entry name" value="LUD_dom"/>
    <property type="match status" value="1"/>
</dbReference>
<organism evidence="2 3">
    <name type="scientific">Halarchaeum nitratireducens</name>
    <dbReference type="NCBI Taxonomy" id="489913"/>
    <lineage>
        <taxon>Archaea</taxon>
        <taxon>Methanobacteriati</taxon>
        <taxon>Methanobacteriota</taxon>
        <taxon>Stenosarchaea group</taxon>
        <taxon>Halobacteria</taxon>
        <taxon>Halobacteriales</taxon>
        <taxon>Halobacteriaceae</taxon>
    </lineage>
</organism>
<dbReference type="OrthoDB" id="199019at2157"/>
<name>A0A830GGH7_9EURY</name>
<sequence length="169" mass="17114">MPQALTSEFRDSLAAHSATSSVVETAALSDALAERLDGPAVATPLPFAGASLDDLPVTLDPTPAELEAAEFGVTAAEFAIADYGSVVLRMDTAGTEPVSLFPETHVAVVAQSDIEPDAEAAFEALDGAVNTARASAVIATGPSATADMGGLVYGAHGPRNVHVVVLSDR</sequence>
<comment type="caution">
    <text evidence="2">The sequence shown here is derived from an EMBL/GenBank/DDBJ whole genome shotgun (WGS) entry which is preliminary data.</text>
</comment>
<reference evidence="2 3" key="1">
    <citation type="journal article" date="2019" name="Int. J. Syst. Evol. Microbiol.">
        <title>The Global Catalogue of Microorganisms (GCM) 10K type strain sequencing project: providing services to taxonomists for standard genome sequencing and annotation.</title>
        <authorList>
            <consortium name="The Broad Institute Genomics Platform"/>
            <consortium name="The Broad Institute Genome Sequencing Center for Infectious Disease"/>
            <person name="Wu L."/>
            <person name="Ma J."/>
        </authorList>
    </citation>
    <scope>NUCLEOTIDE SEQUENCE [LARGE SCALE GENOMIC DNA]</scope>
    <source>
        <strain evidence="2 3">JCM 16331</strain>
    </source>
</reference>
<dbReference type="AlphaFoldDB" id="A0A830GGH7"/>
<accession>A0A830GGH7</accession>
<protein>
    <submittedName>
        <fullName evidence="2">Lactate utilization protein C</fullName>
    </submittedName>
</protein>
<dbReference type="InterPro" id="IPR024185">
    <property type="entry name" value="FTHF_cligase-like_sf"/>
</dbReference>
<evidence type="ECO:0000259" key="1">
    <source>
        <dbReference type="Pfam" id="PF02589"/>
    </source>
</evidence>
<dbReference type="InterPro" id="IPR037171">
    <property type="entry name" value="NagB/RpiA_transferase-like"/>
</dbReference>
<dbReference type="PANTHER" id="PTHR43682:SF1">
    <property type="entry name" value="LACTATE UTILIZATION PROTEIN C"/>
    <property type="match status" value="1"/>
</dbReference>
<evidence type="ECO:0000313" key="2">
    <source>
        <dbReference type="EMBL" id="GGN24714.1"/>
    </source>
</evidence>
<feature type="domain" description="LUD" evidence="1">
    <location>
        <begin position="65"/>
        <end position="166"/>
    </location>
</feature>
<dbReference type="Proteomes" id="UP000608850">
    <property type="component" value="Unassembled WGS sequence"/>
</dbReference>
<evidence type="ECO:0000313" key="3">
    <source>
        <dbReference type="Proteomes" id="UP000608850"/>
    </source>
</evidence>